<accession>A0A5C6E1H9</accession>
<evidence type="ECO:0000313" key="2">
    <source>
        <dbReference type="EMBL" id="TWU40989.1"/>
    </source>
</evidence>
<feature type="transmembrane region" description="Helical" evidence="1">
    <location>
        <begin position="297"/>
        <end position="324"/>
    </location>
</feature>
<evidence type="ECO:0000256" key="1">
    <source>
        <dbReference type="SAM" id="Phobius"/>
    </source>
</evidence>
<feature type="transmembrane region" description="Helical" evidence="1">
    <location>
        <begin position="221"/>
        <end position="245"/>
    </location>
</feature>
<organism evidence="2 3">
    <name type="scientific">Novipirellula artificiosorum</name>
    <dbReference type="NCBI Taxonomy" id="2528016"/>
    <lineage>
        <taxon>Bacteria</taxon>
        <taxon>Pseudomonadati</taxon>
        <taxon>Planctomycetota</taxon>
        <taxon>Planctomycetia</taxon>
        <taxon>Pirellulales</taxon>
        <taxon>Pirellulaceae</taxon>
        <taxon>Novipirellula</taxon>
    </lineage>
</organism>
<evidence type="ECO:0000313" key="3">
    <source>
        <dbReference type="Proteomes" id="UP000319143"/>
    </source>
</evidence>
<keyword evidence="3" id="KW-1185">Reference proteome</keyword>
<feature type="transmembrane region" description="Helical" evidence="1">
    <location>
        <begin position="265"/>
        <end position="285"/>
    </location>
</feature>
<feature type="transmembrane region" description="Helical" evidence="1">
    <location>
        <begin position="344"/>
        <end position="364"/>
    </location>
</feature>
<comment type="caution">
    <text evidence="2">The sequence shown here is derived from an EMBL/GenBank/DDBJ whole genome shotgun (WGS) entry which is preliminary data.</text>
</comment>
<feature type="transmembrane region" description="Helical" evidence="1">
    <location>
        <begin position="108"/>
        <end position="133"/>
    </location>
</feature>
<proteinExistence type="predicted"/>
<gene>
    <name evidence="2" type="primary">ybhN</name>
    <name evidence="2" type="ORF">Poly41_18240</name>
</gene>
<dbReference type="EMBL" id="SJPV01000002">
    <property type="protein sequence ID" value="TWU40989.1"/>
    <property type="molecule type" value="Genomic_DNA"/>
</dbReference>
<dbReference type="Proteomes" id="UP000319143">
    <property type="component" value="Unassembled WGS sequence"/>
</dbReference>
<feature type="transmembrane region" description="Helical" evidence="1">
    <location>
        <begin position="145"/>
        <end position="163"/>
    </location>
</feature>
<keyword evidence="1" id="KW-0812">Transmembrane</keyword>
<reference evidence="2 3" key="1">
    <citation type="submission" date="2019-02" db="EMBL/GenBank/DDBJ databases">
        <title>Deep-cultivation of Planctomycetes and their phenomic and genomic characterization uncovers novel biology.</title>
        <authorList>
            <person name="Wiegand S."/>
            <person name="Jogler M."/>
            <person name="Boedeker C."/>
            <person name="Pinto D."/>
            <person name="Vollmers J."/>
            <person name="Rivas-Marin E."/>
            <person name="Kohn T."/>
            <person name="Peeters S.H."/>
            <person name="Heuer A."/>
            <person name="Rast P."/>
            <person name="Oberbeckmann S."/>
            <person name="Bunk B."/>
            <person name="Jeske O."/>
            <person name="Meyerdierks A."/>
            <person name="Storesund J.E."/>
            <person name="Kallscheuer N."/>
            <person name="Luecker S."/>
            <person name="Lage O.M."/>
            <person name="Pohl T."/>
            <person name="Merkel B.J."/>
            <person name="Hornburger P."/>
            <person name="Mueller R.-W."/>
            <person name="Bruemmer F."/>
            <person name="Labrenz M."/>
            <person name="Spormann A.M."/>
            <person name="Op Den Camp H."/>
            <person name="Overmann J."/>
            <person name="Amann R."/>
            <person name="Jetten M.S.M."/>
            <person name="Mascher T."/>
            <person name="Medema M.H."/>
            <person name="Devos D.P."/>
            <person name="Kaster A.-K."/>
            <person name="Ovreas L."/>
            <person name="Rohde M."/>
            <person name="Galperin M.Y."/>
            <person name="Jogler C."/>
        </authorList>
    </citation>
    <scope>NUCLEOTIDE SEQUENCE [LARGE SCALE GENOMIC DNA]</scope>
    <source>
        <strain evidence="2 3">Poly41</strain>
    </source>
</reference>
<keyword evidence="1" id="KW-0472">Membrane</keyword>
<name>A0A5C6E1H9_9BACT</name>
<dbReference type="AlphaFoldDB" id="A0A5C6E1H9"/>
<protein>
    <submittedName>
        <fullName evidence="2">Inner membrane protein YbhN</fullName>
    </submittedName>
</protein>
<keyword evidence="1" id="KW-1133">Transmembrane helix</keyword>
<sequence length="377" mass="40914">MEWLRERTWDVDLSTVCQIPPGFGYGAFIAGLAEVLGEVTMHGPFPLFPTLEPLSRAPVSTLSKKKLRKIAGPALATTLFVLAMNLLWREAHEVTWEQFKAGFTGVPAIYLCIAAFLIALNYGLLITYDLLALRYVCRSLPLRRVALVSFLGFTLGNNLGTLMAGAPIRFRFYTRWGLTPRQIVVLISICGLTFWSGLWLLGGTVLVFIPIELPAEVNLPLGTRALGAILLTFSVGYAAVCWLWHKPWPIGELHLCPPAPGLMSVQASVAAVDLLISATALYLVLPIEATVPFAQVLAAYLCAIAISLLTQVPGGLGVLEVILVTLLKGTVGESVLASVLIFRILYYVLPLLFGMVTLVAHEIFSGAVEAKEAKKDP</sequence>
<feature type="transmembrane region" description="Helical" evidence="1">
    <location>
        <begin position="183"/>
        <end position="209"/>
    </location>
</feature>
<feature type="transmembrane region" description="Helical" evidence="1">
    <location>
        <begin position="70"/>
        <end position="88"/>
    </location>
</feature>